<dbReference type="AlphaFoldDB" id="A0A5C7GL95"/>
<dbReference type="PANTHER" id="PTHR34987">
    <property type="entry name" value="C, PUTATIVE (AFU_ORTHOLOGUE AFUA_3G02880)-RELATED"/>
    <property type="match status" value="1"/>
</dbReference>
<comment type="caution">
    <text evidence="4">The sequence shown here is derived from an EMBL/GenBank/DDBJ whole genome shotgun (WGS) entry which is preliminary data.</text>
</comment>
<dbReference type="InterPro" id="IPR008902">
    <property type="entry name" value="Rhamnosid_concanavalin"/>
</dbReference>
<dbReference type="InterPro" id="IPR013737">
    <property type="entry name" value="Bac_rhamnosid_N"/>
</dbReference>
<dbReference type="InterPro" id="IPR012341">
    <property type="entry name" value="6hp_glycosidase-like_sf"/>
</dbReference>
<evidence type="ECO:0000313" key="4">
    <source>
        <dbReference type="EMBL" id="TXG39070.1"/>
    </source>
</evidence>
<organism evidence="4 5">
    <name type="scientific">Seonamhaeicola maritimus</name>
    <dbReference type="NCBI Taxonomy" id="2591822"/>
    <lineage>
        <taxon>Bacteria</taxon>
        <taxon>Pseudomonadati</taxon>
        <taxon>Bacteroidota</taxon>
        <taxon>Flavobacteriia</taxon>
        <taxon>Flavobacteriales</taxon>
        <taxon>Flavobacteriaceae</taxon>
    </lineage>
</organism>
<dbReference type="Gene3D" id="1.50.10.10">
    <property type="match status" value="1"/>
</dbReference>
<evidence type="ECO:0000259" key="3">
    <source>
        <dbReference type="Pfam" id="PF17389"/>
    </source>
</evidence>
<dbReference type="EMBL" id="VRKQ01000008">
    <property type="protein sequence ID" value="TXG39070.1"/>
    <property type="molecule type" value="Genomic_DNA"/>
</dbReference>
<dbReference type="PANTHER" id="PTHR34987:SF2">
    <property type="entry name" value="B, PUTATIVE (AFU_ORTHOLOGUE AFUA_7G05040)-RELATED"/>
    <property type="match status" value="1"/>
</dbReference>
<evidence type="ECO:0000259" key="1">
    <source>
        <dbReference type="Pfam" id="PF05592"/>
    </source>
</evidence>
<feature type="domain" description="Alpha-L-rhamnosidase six-hairpin glycosidase" evidence="3">
    <location>
        <begin position="426"/>
        <end position="732"/>
    </location>
</feature>
<dbReference type="OrthoDB" id="9815108at2"/>
<feature type="domain" description="Bacterial alpha-L-rhamnosidase N-terminal" evidence="2">
    <location>
        <begin position="80"/>
        <end position="222"/>
    </location>
</feature>
<dbReference type="InterPro" id="IPR008928">
    <property type="entry name" value="6-hairpin_glycosidase_sf"/>
</dbReference>
<dbReference type="Gene3D" id="2.60.120.260">
    <property type="entry name" value="Galactose-binding domain-like"/>
    <property type="match status" value="2"/>
</dbReference>
<reference evidence="4 5" key="1">
    <citation type="submission" date="2019-08" db="EMBL/GenBank/DDBJ databases">
        <title>Seonamhaeicola sediminis sp. nov., isolated from marine sediment.</title>
        <authorList>
            <person name="Cao W.R."/>
        </authorList>
    </citation>
    <scope>NUCLEOTIDE SEQUENCE [LARGE SCALE GENOMIC DNA]</scope>
    <source>
        <strain evidence="4 5">1505</strain>
    </source>
</reference>
<accession>A0A5C7GL95</accession>
<gene>
    <name evidence="4" type="ORF">FUA22_04105</name>
</gene>
<protein>
    <submittedName>
        <fullName evidence="4">Bacterial alpha-L-rhamnosidase</fullName>
    </submittedName>
</protein>
<dbReference type="Pfam" id="PF17389">
    <property type="entry name" value="Bac_rhamnosid6H"/>
    <property type="match status" value="1"/>
</dbReference>
<evidence type="ECO:0000313" key="5">
    <source>
        <dbReference type="Proteomes" id="UP000321080"/>
    </source>
</evidence>
<keyword evidence="5" id="KW-1185">Reference proteome</keyword>
<dbReference type="Proteomes" id="UP000321080">
    <property type="component" value="Unassembled WGS sequence"/>
</dbReference>
<proteinExistence type="predicted"/>
<evidence type="ECO:0000259" key="2">
    <source>
        <dbReference type="Pfam" id="PF08531"/>
    </source>
</evidence>
<dbReference type="GO" id="GO:0005975">
    <property type="term" value="P:carbohydrate metabolic process"/>
    <property type="evidence" value="ECO:0007669"/>
    <property type="project" value="InterPro"/>
</dbReference>
<dbReference type="Pfam" id="PF05592">
    <property type="entry name" value="Bac_rhamnosid"/>
    <property type="match status" value="1"/>
</dbReference>
<dbReference type="InterPro" id="IPR008979">
    <property type="entry name" value="Galactose-bd-like_sf"/>
</dbReference>
<dbReference type="Pfam" id="PF08531">
    <property type="entry name" value="Bac_rhamnosid_N"/>
    <property type="match status" value="1"/>
</dbReference>
<dbReference type="SUPFAM" id="SSF48208">
    <property type="entry name" value="Six-hairpin glycosidases"/>
    <property type="match status" value="1"/>
</dbReference>
<name>A0A5C7GL95_9FLAO</name>
<sequence>MHKNIILQKWKFWMFFIICFQFCCLAQEISELPNGVKGFWTQGSLNNDFLNDWKAQWIWLPESVKNDVMLARRNFTLSKKPESSKFLITASSKYELYINGTYICQGPARSAPHHQSFDIFDVSSLLIKGENCIAVRVHYQRGTTSYHLNGRAGLLVQLDIEDETKTKSIVSDENWKVHPDLSWDSNSKPISRFQLVVNDNINLNQKITGFELINFDDSKWSQGLPLLRNSGWPSPKKDEKAKSLTTPWTSLIPRDIPYLNETDITPIKLIEAKQVPIEDIEKASILLSGGIQKEVDKSYEKYLKGKAPLSIQLSETDKVWFLLFDFGKVISGMPKLEIKGVKNTEVSILSAPFIVGDVFTHHIVASNFKDELVLSGKKDTWQAMYFKPARYMAVVIKGSPVEIYDLSIHQLEYPFELKGHISTPEAPWIEALWEASVKTINTCTTDAFTDNYRERRQYAQTGYYAAKGNYFTYGDFALQRRYLIQVAQEQEAGGLMPAYAPLTGDDYMVILDSNCLWVRSLHDYLLYSGDFDTVKELLPSAKKLMSLLHSYTNGLGVLDSPPYAYWLDHALNDRRGANLCLNGHYQGALKDFSKILEWLEDEHAQLYRNRALLLKESVRTQFWDANKELFVDAVIDGEQSKMFSEHANAMALAEGIATQKQAKVISKFLLAKDKHNFIKRENGVTMVTPAMSYFLHKGLADYSNEEAALNMLNTRFGHMLEPHANGTLWEEWWRNGTGRIGKFQERTRSDAQTESAFPPALFAKYVLGVEVTKPGMSEVVIKRRKVNLFNIDGEIPSPHGILTVSWDIGNESSLNLNIPEGMLIKIDLDSFNLEDKKGIFINGEKINNSNFLELRKGSHKISF</sequence>
<feature type="domain" description="Alpha-L-rhamnosidase concanavalin-like" evidence="1">
    <location>
        <begin position="322"/>
        <end position="402"/>
    </location>
</feature>
<dbReference type="SUPFAM" id="SSF49785">
    <property type="entry name" value="Galactose-binding domain-like"/>
    <property type="match status" value="1"/>
</dbReference>
<dbReference type="Gene3D" id="2.60.420.10">
    <property type="entry name" value="Maltose phosphorylase, domain 3"/>
    <property type="match status" value="1"/>
</dbReference>
<dbReference type="InterPro" id="IPR035396">
    <property type="entry name" value="Bac_rhamnosid6H"/>
</dbReference>